<dbReference type="Pfam" id="PF02632">
    <property type="entry name" value="BioY"/>
    <property type="match status" value="1"/>
</dbReference>
<name>A0A9X4AZL1_9CLOT</name>
<protein>
    <recommendedName>
        <fullName evidence="8">Biotin transporter</fullName>
    </recommendedName>
</protein>
<evidence type="ECO:0000256" key="2">
    <source>
        <dbReference type="ARBA" id="ARBA00010692"/>
    </source>
</evidence>
<dbReference type="Gene3D" id="1.10.1760.20">
    <property type="match status" value="1"/>
</dbReference>
<keyword evidence="3 8" id="KW-0813">Transport</keyword>
<evidence type="ECO:0000256" key="7">
    <source>
        <dbReference type="ARBA" id="ARBA00023136"/>
    </source>
</evidence>
<dbReference type="Proteomes" id="UP001141183">
    <property type="component" value="Unassembled WGS sequence"/>
</dbReference>
<accession>A0A9X4AZL1</accession>
<feature type="transmembrane region" description="Helical" evidence="9">
    <location>
        <begin position="30"/>
        <end position="47"/>
    </location>
</feature>
<feature type="transmembrane region" description="Helical" evidence="9">
    <location>
        <begin position="80"/>
        <end position="99"/>
    </location>
</feature>
<organism evidence="10 11">
    <name type="scientific">Clostridium tertium</name>
    <dbReference type="NCBI Taxonomy" id="1559"/>
    <lineage>
        <taxon>Bacteria</taxon>
        <taxon>Bacillati</taxon>
        <taxon>Bacillota</taxon>
        <taxon>Clostridia</taxon>
        <taxon>Eubacteriales</taxon>
        <taxon>Clostridiaceae</taxon>
        <taxon>Clostridium</taxon>
    </lineage>
</organism>
<evidence type="ECO:0000256" key="1">
    <source>
        <dbReference type="ARBA" id="ARBA00004651"/>
    </source>
</evidence>
<dbReference type="AlphaFoldDB" id="A0A9X4AZL1"/>
<dbReference type="EMBL" id="JAMRYU010000006">
    <property type="protein sequence ID" value="MDC4239964.1"/>
    <property type="molecule type" value="Genomic_DNA"/>
</dbReference>
<evidence type="ECO:0000256" key="6">
    <source>
        <dbReference type="ARBA" id="ARBA00022989"/>
    </source>
</evidence>
<dbReference type="InterPro" id="IPR003784">
    <property type="entry name" value="BioY"/>
</dbReference>
<evidence type="ECO:0000313" key="11">
    <source>
        <dbReference type="Proteomes" id="UP001141183"/>
    </source>
</evidence>
<keyword evidence="11" id="KW-1185">Reference proteome</keyword>
<feature type="transmembrane region" description="Helical" evidence="9">
    <location>
        <begin position="111"/>
        <end position="133"/>
    </location>
</feature>
<dbReference type="PANTHER" id="PTHR34295:SF4">
    <property type="entry name" value="BIOTIN TRANSPORTER BIOY-RELATED"/>
    <property type="match status" value="1"/>
</dbReference>
<dbReference type="GO" id="GO:0005886">
    <property type="term" value="C:plasma membrane"/>
    <property type="evidence" value="ECO:0007669"/>
    <property type="project" value="UniProtKB-SubCell"/>
</dbReference>
<dbReference type="PIRSF" id="PIRSF016661">
    <property type="entry name" value="BioY"/>
    <property type="match status" value="1"/>
</dbReference>
<gene>
    <name evidence="10" type="ORF">NE398_07275</name>
</gene>
<evidence type="ECO:0000256" key="5">
    <source>
        <dbReference type="ARBA" id="ARBA00022692"/>
    </source>
</evidence>
<keyword evidence="6 9" id="KW-1133">Transmembrane helix</keyword>
<evidence type="ECO:0000256" key="8">
    <source>
        <dbReference type="PIRNR" id="PIRNR016661"/>
    </source>
</evidence>
<reference evidence="10" key="1">
    <citation type="submission" date="2022-05" db="EMBL/GenBank/DDBJ databases">
        <title>Draft genome sequence of Clostridium tertium strain CP3 isolated from Peru.</title>
        <authorList>
            <person name="Hurtado R."/>
            <person name="Lima L."/>
            <person name="Sousa T."/>
            <person name="Jaiswal A.K."/>
            <person name="Tiwari S."/>
            <person name="Maturrano L."/>
            <person name="Brenig B."/>
            <person name="Azevedo V."/>
        </authorList>
    </citation>
    <scope>NUCLEOTIDE SEQUENCE</scope>
    <source>
        <strain evidence="10">CP3</strain>
    </source>
</reference>
<comment type="subcellular location">
    <subcellularLocation>
        <location evidence="1 8">Cell membrane</location>
        <topology evidence="1 8">Multi-pass membrane protein</topology>
    </subcellularLocation>
</comment>
<dbReference type="GO" id="GO:0015225">
    <property type="term" value="F:biotin transmembrane transporter activity"/>
    <property type="evidence" value="ECO:0007669"/>
    <property type="project" value="UniProtKB-UniRule"/>
</dbReference>
<keyword evidence="4 8" id="KW-1003">Cell membrane</keyword>
<evidence type="ECO:0000313" key="10">
    <source>
        <dbReference type="EMBL" id="MDC4239964.1"/>
    </source>
</evidence>
<feature type="transmembrane region" description="Helical" evidence="9">
    <location>
        <begin position="7"/>
        <end position="24"/>
    </location>
</feature>
<feature type="transmembrane region" description="Helical" evidence="9">
    <location>
        <begin position="139"/>
        <end position="166"/>
    </location>
</feature>
<proteinExistence type="inferred from homology"/>
<evidence type="ECO:0000256" key="3">
    <source>
        <dbReference type="ARBA" id="ARBA00022448"/>
    </source>
</evidence>
<keyword evidence="7 8" id="KW-0472">Membrane</keyword>
<feature type="transmembrane region" description="Helical" evidence="9">
    <location>
        <begin position="54"/>
        <end position="74"/>
    </location>
</feature>
<dbReference type="RefSeq" id="WP_272470201.1">
    <property type="nucleotide sequence ID" value="NZ_JAMRYU010000006.1"/>
</dbReference>
<comment type="caution">
    <text evidence="10">The sequence shown here is derived from an EMBL/GenBank/DDBJ whole genome shotgun (WGS) entry which is preliminary data.</text>
</comment>
<sequence>MKIKELTKMSICIAIICISSYISFPLPFTPTMITAQTIAINLVALILTPKQSFLVVLLYIFLGVFGLPVFSGGTSGFGRLFGPTGGFILGFLVIAPLMSCLKGKNNSFKRYLFVTVFIGMIVIYCFGAIYMSIIQKISIISALSLAVFPFVVGDIFKCILSSYLAVKLKKSLKFDIN</sequence>
<evidence type="ECO:0000256" key="9">
    <source>
        <dbReference type="SAM" id="Phobius"/>
    </source>
</evidence>
<keyword evidence="5 9" id="KW-0812">Transmembrane</keyword>
<evidence type="ECO:0000256" key="4">
    <source>
        <dbReference type="ARBA" id="ARBA00022475"/>
    </source>
</evidence>
<comment type="similarity">
    <text evidence="2 8">Belongs to the BioY family.</text>
</comment>
<dbReference type="PANTHER" id="PTHR34295">
    <property type="entry name" value="BIOTIN TRANSPORTER BIOY"/>
    <property type="match status" value="1"/>
</dbReference>